<dbReference type="PANTHER" id="PTHR11571:SF252">
    <property type="entry name" value="GLUTATHIONE S-TRANSFERASE"/>
    <property type="match status" value="1"/>
</dbReference>
<reference evidence="3" key="1">
    <citation type="submission" date="2013-12" db="EMBL/GenBank/DDBJ databases">
        <authorList>
            <person name="Omoto C.K."/>
            <person name="Sibley D."/>
            <person name="Venepally P."/>
            <person name="Hadjithomas M."/>
            <person name="Karamycheva S."/>
            <person name="Brunk B."/>
            <person name="Roos D."/>
            <person name="Caler E."/>
            <person name="Lorenzi H."/>
        </authorList>
    </citation>
    <scope>NUCLEOTIDE SEQUENCE</scope>
</reference>
<dbReference type="CDD" id="cd03039">
    <property type="entry name" value="GST_N_Sigma_like"/>
    <property type="match status" value="1"/>
</dbReference>
<protein>
    <submittedName>
        <fullName evidence="3">Glutathione S-transferase</fullName>
    </submittedName>
</protein>
<dbReference type="Gene3D" id="1.20.1050.10">
    <property type="match status" value="1"/>
</dbReference>
<dbReference type="VEuPathDB" id="CryptoDB:GNI_060040"/>
<dbReference type="SFLD" id="SFLDS00019">
    <property type="entry name" value="Glutathione_Transferase_(cytos"/>
    <property type="match status" value="1"/>
</dbReference>
<evidence type="ECO:0000259" key="2">
    <source>
        <dbReference type="PROSITE" id="PS50405"/>
    </source>
</evidence>
<dbReference type="InterPro" id="IPR010987">
    <property type="entry name" value="Glutathione-S-Trfase_C-like"/>
</dbReference>
<dbReference type="GO" id="GO:0006749">
    <property type="term" value="P:glutathione metabolic process"/>
    <property type="evidence" value="ECO:0007669"/>
    <property type="project" value="TreeGrafter"/>
</dbReference>
<sequence length="199" mass="22573">MPDISLYYFDAVGFGEAVRLAFHIGGVPFEDVRFSRDQWVNEFKAKAPSGKCPWLEFKDGGFITESKAILVYAAGRSGLVPFDLLELAVCEQAYNVALDAYSVMRCLIHDRGDREENLKDLRTRLLAADKVLGSRQSKGEAWVNGKSMTYADLGIFGFFKNAVDRLPDTNVQQYTHLYQVYEAVLHHPRVKDYYASRTQ</sequence>
<proteinExistence type="predicted"/>
<evidence type="ECO:0000259" key="1">
    <source>
        <dbReference type="PROSITE" id="PS50404"/>
    </source>
</evidence>
<dbReference type="InterPro" id="IPR036249">
    <property type="entry name" value="Thioredoxin-like_sf"/>
</dbReference>
<dbReference type="InterPro" id="IPR004045">
    <property type="entry name" value="Glutathione_S-Trfase_N"/>
</dbReference>
<dbReference type="EMBL" id="AFNH02000455">
    <property type="protein sequence ID" value="EZG69097.1"/>
    <property type="molecule type" value="Genomic_DNA"/>
</dbReference>
<accession>A0A023B8K0</accession>
<dbReference type="SUPFAM" id="SSF52833">
    <property type="entry name" value="Thioredoxin-like"/>
    <property type="match status" value="1"/>
</dbReference>
<dbReference type="eggNOG" id="KOG1695">
    <property type="taxonomic scope" value="Eukaryota"/>
</dbReference>
<feature type="domain" description="GST C-terminal" evidence="2">
    <location>
        <begin position="83"/>
        <end position="199"/>
    </location>
</feature>
<dbReference type="GO" id="GO:0004364">
    <property type="term" value="F:glutathione transferase activity"/>
    <property type="evidence" value="ECO:0007669"/>
    <property type="project" value="TreeGrafter"/>
</dbReference>
<feature type="domain" description="GST N-terminal" evidence="1">
    <location>
        <begin position="2"/>
        <end position="81"/>
    </location>
</feature>
<name>A0A023B8K0_GRENI</name>
<dbReference type="InterPro" id="IPR040079">
    <property type="entry name" value="Glutathione_S-Trfase"/>
</dbReference>
<dbReference type="RefSeq" id="XP_011134502.1">
    <property type="nucleotide sequence ID" value="XM_011136200.1"/>
</dbReference>
<organism evidence="3 4">
    <name type="scientific">Gregarina niphandrodes</name>
    <name type="common">Septate eugregarine</name>
    <dbReference type="NCBI Taxonomy" id="110365"/>
    <lineage>
        <taxon>Eukaryota</taxon>
        <taxon>Sar</taxon>
        <taxon>Alveolata</taxon>
        <taxon>Apicomplexa</taxon>
        <taxon>Conoidasida</taxon>
        <taxon>Gregarinasina</taxon>
        <taxon>Eugregarinorida</taxon>
        <taxon>Gregarinidae</taxon>
        <taxon>Gregarina</taxon>
    </lineage>
</organism>
<dbReference type="SUPFAM" id="SSF47616">
    <property type="entry name" value="GST C-terminal domain-like"/>
    <property type="match status" value="1"/>
</dbReference>
<dbReference type="Proteomes" id="UP000019763">
    <property type="component" value="Unassembled WGS sequence"/>
</dbReference>
<gene>
    <name evidence="3" type="ORF">GNI_060040</name>
</gene>
<dbReference type="OrthoDB" id="422574at2759"/>
<dbReference type="PROSITE" id="PS50405">
    <property type="entry name" value="GST_CTER"/>
    <property type="match status" value="1"/>
</dbReference>
<dbReference type="AlphaFoldDB" id="A0A023B8K0"/>
<dbReference type="PANTHER" id="PTHR11571">
    <property type="entry name" value="GLUTATHIONE S-TRANSFERASE"/>
    <property type="match status" value="1"/>
</dbReference>
<keyword evidence="4" id="KW-1185">Reference proteome</keyword>
<evidence type="ECO:0000313" key="3">
    <source>
        <dbReference type="EMBL" id="EZG69097.1"/>
    </source>
</evidence>
<evidence type="ECO:0000313" key="4">
    <source>
        <dbReference type="Proteomes" id="UP000019763"/>
    </source>
</evidence>
<dbReference type="Gene3D" id="3.40.30.10">
    <property type="entry name" value="Glutaredoxin"/>
    <property type="match status" value="1"/>
</dbReference>
<dbReference type="Pfam" id="PF14497">
    <property type="entry name" value="GST_C_3"/>
    <property type="match status" value="1"/>
</dbReference>
<dbReference type="GeneID" id="22912205"/>
<dbReference type="InterPro" id="IPR050213">
    <property type="entry name" value="GST_superfamily"/>
</dbReference>
<dbReference type="PROSITE" id="PS50404">
    <property type="entry name" value="GST_NTER"/>
    <property type="match status" value="1"/>
</dbReference>
<dbReference type="Pfam" id="PF13409">
    <property type="entry name" value="GST_N_2"/>
    <property type="match status" value="1"/>
</dbReference>
<comment type="caution">
    <text evidence="3">The sequence shown here is derived from an EMBL/GenBank/DDBJ whole genome shotgun (WGS) entry which is preliminary data.</text>
</comment>
<dbReference type="InterPro" id="IPR004046">
    <property type="entry name" value="GST_C"/>
</dbReference>
<dbReference type="InterPro" id="IPR036282">
    <property type="entry name" value="Glutathione-S-Trfase_C_sf"/>
</dbReference>